<proteinExistence type="predicted"/>
<feature type="compositionally biased region" description="Low complexity" evidence="2">
    <location>
        <begin position="1127"/>
        <end position="1143"/>
    </location>
</feature>
<accession>A0A7L4YKA6</accession>
<keyword evidence="1" id="KW-0175">Coiled coil</keyword>
<dbReference type="InParanoid" id="A0A7L4YKA6"/>
<gene>
    <name evidence="3" type="ORF">EK0264_03765</name>
</gene>
<dbReference type="Proteomes" id="UP000463857">
    <property type="component" value="Chromosome"/>
</dbReference>
<evidence type="ECO:0000256" key="1">
    <source>
        <dbReference type="SAM" id="Coils"/>
    </source>
</evidence>
<evidence type="ECO:0000256" key="2">
    <source>
        <dbReference type="SAM" id="MobiDB-lite"/>
    </source>
</evidence>
<dbReference type="KEGG" id="eke:EK0264_03765"/>
<sequence length="1376" mass="141744">MADTPIARLSIRVFPDTTRFAPELRAKLSKIGDFKVKVNPELGRFRERIEAQLSRPFEAKVDLDRGFTPRVTQSMERAFTRAKPTIRRAVVDAAGPAVDDAVSNRLKEASRDVERSRRQVRDTERDIANLRDRMLATTREMAAVDAKDAASVRDLQQSYDRLTSAKRRAEIGLRADRTQLARAEADVRDAQRRVDAWLAANPAKVRVDVDRDSLRRVGSKIQSGITGLAGGAFRFTGSVVKIGAIGVAASTAAAGIGAMAAQAVPLAAALSQAAGVAPLIPAALAGGAAVLATMAVGAKGVLDAFKNSGDPEKYAEALAKLAPSAREFVEAGVGMKDIFTSIRMDTQQRLFQGLGRELSRWKTNLLPALRSGFKDVAGGLNDAAKSLMQTLGSPKMADAIRTLFGNTGKGLSAASGGFSGFLQGFASLSAGASGFFERLGRGFTDAGQRFSTWVDRIVANGQLDRWINNGIEAFKSIGSILGNIGSTLGSIFSAASASGGNFLKRIDDITGQMAAWAKSFDGQTALQNFFAGVSQITNALAPVGAALAGLVGTIALNAGKVAEAFAPFAAKVIDNLKPAVDVLGDILADIAPPLGGFLDALSKYIAPTLQAIGPGVKKVFEALEASGPAIGRTLESLGRIGGKVLEGIAAVLPTIASGLASMAEFVADVVDALGPVPAAIAAFLAALALSSGGGGGGGGGGWFTAGLGAAVAGGAIWDNLTNPKAESEWSTYGSNIGKAFAGGFAAGSKLPGGWLTGALGGLGAAAAAAVVTPAKMAAETFWGTWKKATGEKMKAGDRYFDPTLLAQGKNPFAQVVAGKASYGGSEEDKRKTKQYLADQQAFNKALKELYALDYEAAKKYSGAKYDTIKEKQAGLLQLEKDLAAKKSELAARGMSEEQINAQISAQQQAKANRDKKAAQVAFWDMLGVEYSKMERKKSDDSTAASGNAAKAWVDAWGAADSGAKKSADGQAKMWPQLGKAASDSAGGAKKSWVDAFDGMISYGAAAAPKAQNNFLGIGLVAKGAADSTKKSWVEALLGIDAKGAESSQKQGSIWGISAQKAGESANTARGSWVAALLGIDEKSAGTAGVQANSFWGAGQAGADSAAKAKNSWLESLFGIDQKSAGTAANQQRDQQSAAAANQSAASQSNQSWVAALLGIDAKANGTGQAMRNAASSAGQANSSAAQSSAWAWGSSASQSTNSILLFYRTFSTNAPQSAASSQANGVAAIWRSTPGYSIGSDVSAGFARGIASQARAVSNAAANVANAAAGAMKRAAQVASPSRVTMRIGEQVGEGLAIGIESQASAVRAAAQTVAKAALDPIPQSRVGIALPRERIRGREGTRAVTVNQYIDTAITRTASELADEGAEAARLAVAV</sequence>
<feature type="coiled-coil region" evidence="1">
    <location>
        <begin position="173"/>
        <end position="200"/>
    </location>
</feature>
<evidence type="ECO:0000313" key="3">
    <source>
        <dbReference type="EMBL" id="QHB99487.1"/>
    </source>
</evidence>
<reference evidence="3 4" key="1">
    <citation type="journal article" date="2018" name="Int. J. Syst. Evol. Microbiol.">
        <title>Epidermidibacterium keratini gen. nov., sp. nov., a member of the family Sporichthyaceae, isolated from keratin epidermis.</title>
        <authorList>
            <person name="Lee D.G."/>
            <person name="Trujillo M.E."/>
            <person name="Kang S."/>
            <person name="Nam J.J."/>
            <person name="Kim Y.J."/>
        </authorList>
    </citation>
    <scope>NUCLEOTIDE SEQUENCE [LARGE SCALE GENOMIC DNA]</scope>
    <source>
        <strain evidence="3 4">EPI-7</strain>
    </source>
</reference>
<evidence type="ECO:0000313" key="4">
    <source>
        <dbReference type="Proteomes" id="UP000463857"/>
    </source>
</evidence>
<feature type="coiled-coil region" evidence="1">
    <location>
        <begin position="106"/>
        <end position="140"/>
    </location>
</feature>
<dbReference type="EMBL" id="CP047156">
    <property type="protein sequence ID" value="QHB99487.1"/>
    <property type="molecule type" value="Genomic_DNA"/>
</dbReference>
<protein>
    <recommendedName>
        <fullName evidence="5">Tape measure protein</fullName>
    </recommendedName>
</protein>
<feature type="region of interest" description="Disordered" evidence="2">
    <location>
        <begin position="1124"/>
        <end position="1143"/>
    </location>
</feature>
<dbReference type="OrthoDB" id="3404808at2"/>
<evidence type="ECO:0008006" key="5">
    <source>
        <dbReference type="Google" id="ProtNLM"/>
    </source>
</evidence>
<keyword evidence="4" id="KW-1185">Reference proteome</keyword>
<dbReference type="RefSeq" id="WP_159543095.1">
    <property type="nucleotide sequence ID" value="NZ_CP047156.1"/>
</dbReference>
<organism evidence="3 4">
    <name type="scientific">Epidermidibacterium keratini</name>
    <dbReference type="NCBI Taxonomy" id="1891644"/>
    <lineage>
        <taxon>Bacteria</taxon>
        <taxon>Bacillati</taxon>
        <taxon>Actinomycetota</taxon>
        <taxon>Actinomycetes</taxon>
        <taxon>Sporichthyales</taxon>
        <taxon>Sporichthyaceae</taxon>
        <taxon>Epidermidibacterium</taxon>
    </lineage>
</organism>
<name>A0A7L4YKA6_9ACTN</name>